<gene>
    <name evidence="4" type="ORF">Tci_039424</name>
</gene>
<feature type="domain" description="Retrovirus-related Pol polyprotein from transposon TNT 1-94-like beta-barrel" evidence="3">
    <location>
        <begin position="471"/>
        <end position="540"/>
    </location>
</feature>
<name>A0A6L2M084_TANCI</name>
<dbReference type="Pfam" id="PF22936">
    <property type="entry name" value="Pol_BBD"/>
    <property type="match status" value="1"/>
</dbReference>
<dbReference type="EMBL" id="BKCJ010005566">
    <property type="protein sequence ID" value="GEU67446.1"/>
    <property type="molecule type" value="Genomic_DNA"/>
</dbReference>
<sequence length="776" mass="88305">MELYMMNRQHGRMILESVQNGLLIWPMIEENGVIRPRKYSELTHAEAIQADCDVKETNIILQGLPPEVYTLEAVQNLNSSTQQDALILSMIDKLKTQVINYTKINLDNKSVNDTLTAELERYKEQVIVFKEGQNVDLKSRGNVSDSCEQSIEIYHLKQTLSEQSKEKESLMQIVTILKNDFKKEKSRNIDREILLEKKIKQLDNIVYKRDQSAQTVHMLTKLQFFYDHTTKQALGFQNPFYLKKVQQLEPKLYDDPSPSKRLTKIEVPKELPKVSMVNTDNSVSNQSAPNFDQYFELNQLKAQSQEKDTVITKLKERIKSLSGNVNKDKEKDFVITAPKDELRKLKEKDLAYNIVTKHTIALEMLKIDVEPLAPRLLNNRTVHSDYLRLTQEQAAILQETFTIVGNACPLIRITTTFEVPLRKLIALETDAPKPVVTLVYSNKPRKSKTNVPVSKPKIIKSISANKKEPNSGCSKHMTEDRSQLTNFVNKFLGTIKFGNDHVAKIISYGDNQIGNVTISRVYYVEGLGHNLFSVGQFCDSNLELDTVLFEVSQSYLCSACAMGKSKKKSHKSKSKDTNQEKLYLLHMDLCGPIRVASVNGKKTDLDLLFQPLFDELLNPSPGVDLPTPEVIALIVEVVAPEPAKSTGLPSSTTVDQDAPSPILKNHQKMPTFCDDPLHETLHEDSTSQGSSSNMRQTHTLFESLGRWTKDHPIANVIDDPSHFVSTRKQLHIDAMWCFFNAFLTLVEPKNFKQAMTEPSWIDAMQEEIHKFERLQV</sequence>
<feature type="coiled-coil region" evidence="1">
    <location>
        <begin position="297"/>
        <end position="331"/>
    </location>
</feature>
<keyword evidence="1" id="KW-0175">Coiled coil</keyword>
<reference evidence="4" key="1">
    <citation type="journal article" date="2019" name="Sci. Rep.">
        <title>Draft genome of Tanacetum cinerariifolium, the natural source of mosquito coil.</title>
        <authorList>
            <person name="Yamashiro T."/>
            <person name="Shiraishi A."/>
            <person name="Satake H."/>
            <person name="Nakayama K."/>
        </authorList>
    </citation>
    <scope>NUCLEOTIDE SEQUENCE</scope>
</reference>
<feature type="region of interest" description="Disordered" evidence="2">
    <location>
        <begin position="644"/>
        <end position="666"/>
    </location>
</feature>
<organism evidence="4">
    <name type="scientific">Tanacetum cinerariifolium</name>
    <name type="common">Dalmatian daisy</name>
    <name type="synonym">Chrysanthemum cinerariifolium</name>
    <dbReference type="NCBI Taxonomy" id="118510"/>
    <lineage>
        <taxon>Eukaryota</taxon>
        <taxon>Viridiplantae</taxon>
        <taxon>Streptophyta</taxon>
        <taxon>Embryophyta</taxon>
        <taxon>Tracheophyta</taxon>
        <taxon>Spermatophyta</taxon>
        <taxon>Magnoliopsida</taxon>
        <taxon>eudicotyledons</taxon>
        <taxon>Gunneridae</taxon>
        <taxon>Pentapetalae</taxon>
        <taxon>asterids</taxon>
        <taxon>campanulids</taxon>
        <taxon>Asterales</taxon>
        <taxon>Asteraceae</taxon>
        <taxon>Asteroideae</taxon>
        <taxon>Anthemideae</taxon>
        <taxon>Anthemidinae</taxon>
        <taxon>Tanacetum</taxon>
    </lineage>
</organism>
<evidence type="ECO:0000256" key="1">
    <source>
        <dbReference type="SAM" id="Coils"/>
    </source>
</evidence>
<evidence type="ECO:0000256" key="2">
    <source>
        <dbReference type="SAM" id="MobiDB-lite"/>
    </source>
</evidence>
<accession>A0A6L2M084</accession>
<dbReference type="AlphaFoldDB" id="A0A6L2M084"/>
<comment type="caution">
    <text evidence="4">The sequence shown here is derived from an EMBL/GenBank/DDBJ whole genome shotgun (WGS) entry which is preliminary data.</text>
</comment>
<evidence type="ECO:0000313" key="4">
    <source>
        <dbReference type="EMBL" id="GEU67446.1"/>
    </source>
</evidence>
<proteinExistence type="predicted"/>
<evidence type="ECO:0000259" key="3">
    <source>
        <dbReference type="Pfam" id="PF22936"/>
    </source>
</evidence>
<dbReference type="InterPro" id="IPR054722">
    <property type="entry name" value="PolX-like_BBD"/>
</dbReference>
<protein>
    <submittedName>
        <fullName evidence="4">Integrase, catalytic region, zinc finger, CCHC-type, peptidase aspartic, catalytic</fullName>
    </submittedName>
</protein>